<sequence>MYLFIQTKNLSDIDIRKTAYVALSGKTETQAISNTLELCMPERTEVKWRQSYQNFAAFSFLGIIDWSVHWAYHWLKETGVCSSCSKIYHNFSCSNHKDGGEFFEFERIVLVGLSSGESYPQHICTKRISFDNAVIAV</sequence>
<dbReference type="AlphaFoldDB" id="A0AAW1VDG2"/>
<dbReference type="Proteomes" id="UP001431783">
    <property type="component" value="Unassembled WGS sequence"/>
</dbReference>
<accession>A0AAW1VDG2</accession>
<keyword evidence="2" id="KW-1185">Reference proteome</keyword>
<reference evidence="1 2" key="1">
    <citation type="submission" date="2023-03" db="EMBL/GenBank/DDBJ databases">
        <title>Genome insight into feeding habits of ladybird beetles.</title>
        <authorList>
            <person name="Li H.-S."/>
            <person name="Huang Y.-H."/>
            <person name="Pang H."/>
        </authorList>
    </citation>
    <scope>NUCLEOTIDE SEQUENCE [LARGE SCALE GENOMIC DNA]</scope>
    <source>
        <strain evidence="1">SYSU_2023b</strain>
        <tissue evidence="1">Whole body</tissue>
    </source>
</reference>
<evidence type="ECO:0000313" key="1">
    <source>
        <dbReference type="EMBL" id="KAK9890463.1"/>
    </source>
</evidence>
<proteinExistence type="predicted"/>
<name>A0AAW1VDG2_9CUCU</name>
<comment type="caution">
    <text evidence="1">The sequence shown here is derived from an EMBL/GenBank/DDBJ whole genome shotgun (WGS) entry which is preliminary data.</text>
</comment>
<gene>
    <name evidence="1" type="ORF">WA026_010546</name>
</gene>
<dbReference type="EMBL" id="JARQZJ010000125">
    <property type="protein sequence ID" value="KAK9890463.1"/>
    <property type="molecule type" value="Genomic_DNA"/>
</dbReference>
<protein>
    <submittedName>
        <fullName evidence="1">Uncharacterized protein</fullName>
    </submittedName>
</protein>
<evidence type="ECO:0000313" key="2">
    <source>
        <dbReference type="Proteomes" id="UP001431783"/>
    </source>
</evidence>
<organism evidence="1 2">
    <name type="scientific">Henosepilachna vigintioctopunctata</name>
    <dbReference type="NCBI Taxonomy" id="420089"/>
    <lineage>
        <taxon>Eukaryota</taxon>
        <taxon>Metazoa</taxon>
        <taxon>Ecdysozoa</taxon>
        <taxon>Arthropoda</taxon>
        <taxon>Hexapoda</taxon>
        <taxon>Insecta</taxon>
        <taxon>Pterygota</taxon>
        <taxon>Neoptera</taxon>
        <taxon>Endopterygota</taxon>
        <taxon>Coleoptera</taxon>
        <taxon>Polyphaga</taxon>
        <taxon>Cucujiformia</taxon>
        <taxon>Coccinelloidea</taxon>
        <taxon>Coccinellidae</taxon>
        <taxon>Epilachninae</taxon>
        <taxon>Epilachnini</taxon>
        <taxon>Henosepilachna</taxon>
    </lineage>
</organism>